<sequence length="917" mass="100840">MARRRLDAAAYTVGWICALPVELAAAQVMLDEEHLPHDGVTSTQYTLGRIGSHNIVLACLPAGQMGIGAAAFSAGQAMSSFTSIRFGLMVGVGGGAPSAEADVRLGDVVVSQPAWQHGGVVQYDFGKTGPGGRMTRTGSLNAPPKVLLHAVTQLRASRYQASQDRGSLATHLSAFDQQPYFSREKAGPDVLFEATYHHDGGLTCERCSKDHVVLRTARRADEDVTIHYGTIASGNQVIKDGATRDRLSKELGGVLCFEMEAAGLMNDLPCLVVRGICDYADSHKNKAWQPYAAATAAACAKAILSLVPAAEVVRTAVMGKACKYRVPFILKGVPVGKFAERPKDTEALERALLPQDNMKERRLLAAYGLGGVGKTQLAANFARRQQHSFSSVLWLDGSSESSLKQSFAAFASRIPAGQIPEASRLYAAGQGGDVDAVVRDVLGWLSMADNSDWLLVIDNVDRDDQRREDDAEAYDVGEYLPQVDHGSVLITTRLRHLGQLGERWEVRTVDKEQAQAIFKTWYGRSVGEHFSGDELLGLLDGLPLALAQAAAYMSETGTSFGTYIRLYKEQWRELMEPHDGRRMPLRNYANGSVATTWTISYTAVRERNEAAANLLLLWAHLDNKSLWHGLLAAASQKSTVAAERTSAWLQDMARSEVKFINAVRMLRSYSLVEEAGDQTGHSTHPVVHQWALHMQDDRQQTVLSWLAVVLVGLAVPMRDEKKYWEMQARLLPHAERCEKSVVREDITDQGAEDGASEQEKDNKTLLWAVHNLVNNLGNLYRDQGKLDKAETMYKRALQGYEKGVGPERISSYVPALNTLWALGSLSDSLGRVDEARVWYSKALSGYEKVFGGGNPKCQPLRDNLVALEMIEGDSDVRCETAVQEHVYSRGVIDPRQSQPKSASRRHRVLKKLGWKRA</sequence>
<proteinExistence type="predicted"/>
<keyword evidence="2" id="KW-1185">Reference proteome</keyword>
<organism evidence="1 2">
    <name type="scientific">Macroventuria anomochaeta</name>
    <dbReference type="NCBI Taxonomy" id="301207"/>
    <lineage>
        <taxon>Eukaryota</taxon>
        <taxon>Fungi</taxon>
        <taxon>Dikarya</taxon>
        <taxon>Ascomycota</taxon>
        <taxon>Pezizomycotina</taxon>
        <taxon>Dothideomycetes</taxon>
        <taxon>Pleosporomycetidae</taxon>
        <taxon>Pleosporales</taxon>
        <taxon>Pleosporineae</taxon>
        <taxon>Didymellaceae</taxon>
        <taxon>Macroventuria</taxon>
    </lineage>
</organism>
<dbReference type="EMBL" id="MU006725">
    <property type="protein sequence ID" value="KAF2625512.1"/>
    <property type="molecule type" value="Genomic_DNA"/>
</dbReference>
<evidence type="ECO:0000313" key="2">
    <source>
        <dbReference type="Proteomes" id="UP000799754"/>
    </source>
</evidence>
<evidence type="ECO:0000313" key="1">
    <source>
        <dbReference type="EMBL" id="KAF2625512.1"/>
    </source>
</evidence>
<name>A0ACB6RW79_9PLEO</name>
<reference evidence="1" key="1">
    <citation type="journal article" date="2020" name="Stud. Mycol.">
        <title>101 Dothideomycetes genomes: a test case for predicting lifestyles and emergence of pathogens.</title>
        <authorList>
            <person name="Haridas S."/>
            <person name="Albert R."/>
            <person name="Binder M."/>
            <person name="Bloem J."/>
            <person name="Labutti K."/>
            <person name="Salamov A."/>
            <person name="Andreopoulos B."/>
            <person name="Baker S."/>
            <person name="Barry K."/>
            <person name="Bills G."/>
            <person name="Bluhm B."/>
            <person name="Cannon C."/>
            <person name="Castanera R."/>
            <person name="Culley D."/>
            <person name="Daum C."/>
            <person name="Ezra D."/>
            <person name="Gonzalez J."/>
            <person name="Henrissat B."/>
            <person name="Kuo A."/>
            <person name="Liang C."/>
            <person name="Lipzen A."/>
            <person name="Lutzoni F."/>
            <person name="Magnuson J."/>
            <person name="Mondo S."/>
            <person name="Nolan M."/>
            <person name="Ohm R."/>
            <person name="Pangilinan J."/>
            <person name="Park H.-J."/>
            <person name="Ramirez L."/>
            <person name="Alfaro M."/>
            <person name="Sun H."/>
            <person name="Tritt A."/>
            <person name="Yoshinaga Y."/>
            <person name="Zwiers L.-H."/>
            <person name="Turgeon B."/>
            <person name="Goodwin S."/>
            <person name="Spatafora J."/>
            <person name="Crous P."/>
            <person name="Grigoriev I."/>
        </authorList>
    </citation>
    <scope>NUCLEOTIDE SEQUENCE</scope>
    <source>
        <strain evidence="1">CBS 525.71</strain>
    </source>
</reference>
<gene>
    <name evidence="1" type="ORF">BU25DRAFT_345811</name>
</gene>
<comment type="caution">
    <text evidence="1">The sequence shown here is derived from an EMBL/GenBank/DDBJ whole genome shotgun (WGS) entry which is preliminary data.</text>
</comment>
<protein>
    <submittedName>
        <fullName evidence="1">Pfs domain-containing protein</fullName>
    </submittedName>
</protein>
<dbReference type="Proteomes" id="UP000799754">
    <property type="component" value="Unassembled WGS sequence"/>
</dbReference>
<accession>A0ACB6RW79</accession>